<dbReference type="RefSeq" id="WP_337713098.1">
    <property type="nucleotide sequence ID" value="NZ_JBBEGL010000002.1"/>
</dbReference>
<evidence type="ECO:0000259" key="2">
    <source>
        <dbReference type="Pfam" id="PF00535"/>
    </source>
</evidence>
<evidence type="ECO:0000256" key="1">
    <source>
        <dbReference type="ARBA" id="ARBA00006739"/>
    </source>
</evidence>
<dbReference type="Pfam" id="PF00535">
    <property type="entry name" value="Glycos_transf_2"/>
    <property type="match status" value="1"/>
</dbReference>
<evidence type="ECO:0000313" key="4">
    <source>
        <dbReference type="Proteomes" id="UP001370100"/>
    </source>
</evidence>
<comment type="similarity">
    <text evidence="1">Belongs to the glycosyltransferase 2 family.</text>
</comment>
<dbReference type="CDD" id="cd04179">
    <property type="entry name" value="DPM_DPG-synthase_like"/>
    <property type="match status" value="1"/>
</dbReference>
<dbReference type="PANTHER" id="PTHR48090:SF7">
    <property type="entry name" value="RFBJ PROTEIN"/>
    <property type="match status" value="1"/>
</dbReference>
<dbReference type="EMBL" id="JBBEGL010000002">
    <property type="protein sequence ID" value="MEJ2886624.1"/>
    <property type="molecule type" value="Genomic_DNA"/>
</dbReference>
<proteinExistence type="inferred from homology"/>
<accession>A0ABU8N2J4</accession>
<dbReference type="PANTHER" id="PTHR48090">
    <property type="entry name" value="UNDECAPRENYL-PHOSPHATE 4-DEOXY-4-FORMAMIDO-L-ARABINOSE TRANSFERASE-RELATED"/>
    <property type="match status" value="1"/>
</dbReference>
<comment type="caution">
    <text evidence="3">The sequence shown here is derived from an EMBL/GenBank/DDBJ whole genome shotgun (WGS) entry which is preliminary data.</text>
</comment>
<dbReference type="Gene3D" id="3.90.550.10">
    <property type="entry name" value="Spore Coat Polysaccharide Biosynthesis Protein SpsA, Chain A"/>
    <property type="match status" value="1"/>
</dbReference>
<organism evidence="3 4">
    <name type="scientific">Actinomycetospora aeridis</name>
    <dbReference type="NCBI Taxonomy" id="3129231"/>
    <lineage>
        <taxon>Bacteria</taxon>
        <taxon>Bacillati</taxon>
        <taxon>Actinomycetota</taxon>
        <taxon>Actinomycetes</taxon>
        <taxon>Pseudonocardiales</taxon>
        <taxon>Pseudonocardiaceae</taxon>
        <taxon>Actinomycetospora</taxon>
    </lineage>
</organism>
<sequence>MIGAATAGVPTLRPVADLLVVLPALNEEDSVGRVVDEVRRARPDADVLVIDDGSTDATAARARDAGARVMVLPFNLGVGGAMRAAYRYAHDRGYRYVVQVDADGQHDPADLRRLQERMSDTDVVVGARFAGIGEYEARGPRRWAMRLLAAVLSRLTSVPLTDPTSGFRMVNQRALSLFAVEFPEEYLGDTVEALVLAHRAGLRIGQVPVAMRERTTGQATQNVFRSSAYLLRVVAAIGLAVARRAPEIVSAPERHEVK</sequence>
<dbReference type="InterPro" id="IPR050256">
    <property type="entry name" value="Glycosyltransferase_2"/>
</dbReference>
<dbReference type="InterPro" id="IPR001173">
    <property type="entry name" value="Glyco_trans_2-like"/>
</dbReference>
<dbReference type="SUPFAM" id="SSF53448">
    <property type="entry name" value="Nucleotide-diphospho-sugar transferases"/>
    <property type="match status" value="1"/>
</dbReference>
<protein>
    <submittedName>
        <fullName evidence="3">Glycosyltransferase family 2 protein</fullName>
    </submittedName>
</protein>
<keyword evidence="4" id="KW-1185">Reference proteome</keyword>
<name>A0ABU8N2J4_9PSEU</name>
<gene>
    <name evidence="3" type="ORF">WCD41_09205</name>
</gene>
<feature type="domain" description="Glycosyltransferase 2-like" evidence="2">
    <location>
        <begin position="20"/>
        <end position="175"/>
    </location>
</feature>
<dbReference type="InterPro" id="IPR029044">
    <property type="entry name" value="Nucleotide-diphossugar_trans"/>
</dbReference>
<evidence type="ECO:0000313" key="3">
    <source>
        <dbReference type="EMBL" id="MEJ2886624.1"/>
    </source>
</evidence>
<reference evidence="3 4" key="1">
    <citation type="submission" date="2024-03" db="EMBL/GenBank/DDBJ databases">
        <title>Actinomycetospora sp. OC33-EN06, a novel actinomycete isolated from wild orchid (Aerides multiflora).</title>
        <authorList>
            <person name="Suriyachadkun C."/>
        </authorList>
    </citation>
    <scope>NUCLEOTIDE SEQUENCE [LARGE SCALE GENOMIC DNA]</scope>
    <source>
        <strain evidence="3 4">OC33-EN06</strain>
    </source>
</reference>
<dbReference type="Proteomes" id="UP001370100">
    <property type="component" value="Unassembled WGS sequence"/>
</dbReference>